<protein>
    <submittedName>
        <fullName evidence="1">Uncharacterized protein</fullName>
    </submittedName>
</protein>
<dbReference type="RefSeq" id="WP_109685200.1">
    <property type="nucleotide sequence ID" value="NZ_QGDN01000001.1"/>
</dbReference>
<proteinExistence type="predicted"/>
<sequence length="97" mass="10353">MTAQQATVRANHHIAFVVTDTDYPGELALTIEHRDPQVVNGQFLSAPITEEVVAGTYDADSADAVLASRGLVRSEPWEVVGAGLIAEVVPVEEVIAR</sequence>
<keyword evidence="2" id="KW-1185">Reference proteome</keyword>
<evidence type="ECO:0000313" key="1">
    <source>
        <dbReference type="EMBL" id="SSA34531.1"/>
    </source>
</evidence>
<reference evidence="2" key="1">
    <citation type="submission" date="2016-10" db="EMBL/GenBank/DDBJ databases">
        <authorList>
            <person name="Varghese N."/>
            <person name="Submissions S."/>
        </authorList>
    </citation>
    <scope>NUCLEOTIDE SEQUENCE [LARGE SCALE GENOMIC DNA]</scope>
    <source>
        <strain evidence="2">DSM 22951</strain>
    </source>
</reference>
<dbReference type="Proteomes" id="UP000250028">
    <property type="component" value="Unassembled WGS sequence"/>
</dbReference>
<dbReference type="AlphaFoldDB" id="A0A2Y8ZQ89"/>
<gene>
    <name evidence="1" type="ORF">SAMN04489750_1854</name>
</gene>
<dbReference type="EMBL" id="UESZ01000001">
    <property type="protein sequence ID" value="SSA34531.1"/>
    <property type="molecule type" value="Genomic_DNA"/>
</dbReference>
<organism evidence="1 2">
    <name type="scientific">Branchiibius hedensis</name>
    <dbReference type="NCBI Taxonomy" id="672460"/>
    <lineage>
        <taxon>Bacteria</taxon>
        <taxon>Bacillati</taxon>
        <taxon>Actinomycetota</taxon>
        <taxon>Actinomycetes</taxon>
        <taxon>Micrococcales</taxon>
        <taxon>Dermacoccaceae</taxon>
        <taxon>Branchiibius</taxon>
    </lineage>
</organism>
<accession>A0A2Y8ZQ89</accession>
<evidence type="ECO:0000313" key="2">
    <source>
        <dbReference type="Proteomes" id="UP000250028"/>
    </source>
</evidence>
<name>A0A2Y8ZQ89_9MICO</name>